<feature type="signal peptide" evidence="6">
    <location>
        <begin position="1"/>
        <end position="20"/>
    </location>
</feature>
<keyword evidence="3 6" id="KW-0732">Signal</keyword>
<evidence type="ECO:0000313" key="9">
    <source>
        <dbReference type="EMBL" id="GAA4234601.1"/>
    </source>
</evidence>
<comment type="similarity">
    <text evidence="2">Belongs to the SusD family.</text>
</comment>
<dbReference type="InterPro" id="IPR012944">
    <property type="entry name" value="SusD_RagB_dom"/>
</dbReference>
<dbReference type="Proteomes" id="UP001501496">
    <property type="component" value="Unassembled WGS sequence"/>
</dbReference>
<dbReference type="InterPro" id="IPR033985">
    <property type="entry name" value="SusD-like_N"/>
</dbReference>
<evidence type="ECO:0000256" key="4">
    <source>
        <dbReference type="ARBA" id="ARBA00023136"/>
    </source>
</evidence>
<keyword evidence="5" id="KW-0998">Cell outer membrane</keyword>
<dbReference type="PROSITE" id="PS51257">
    <property type="entry name" value="PROKAR_LIPOPROTEIN"/>
    <property type="match status" value="1"/>
</dbReference>
<sequence>MKTYKLILTLILVTAFFTGCDDYLDEAPSKSNGVLPSSIQDLEGLLNERATFQLERANEIATASDDFELNSDYFDANNTEITIGNIHEATWSTENTNTSLTLGWTGEWSKIFTANLVLEALDIVEGTDEEKANIKAEAHFIRAYSYFLLATTYCLALKGNETEMGLPIKTVTSFEESLKRATLQETYDFMTADIEEALKITRKLDYKNGLKRIWRASTASVNAFAARYYLAIHDYEKAEKYAQEALDEDNTLRNLNTDLTLISQTVTIESDGDPSTTETAEIINAKLDNTTSKPDILVWGEFYYERTLLNSSGELYPSDDLLNTYDQVNDLRFEYYMVENHSYIRGTDGINNPLFSQTGYSSPIAGNSNRAVSGPSVAEMYLIVAECQVRNGDFNTGLENANVLRRTRMRNTASTSDIELSASSQEEALTQILEERRRELPFVLRWYDVKRYNSNDDPSDDVDALVRSFYPYSASAVDQSAPLQTYELLKGSRKYAHPIPQDDIIASAGVLLQNTY</sequence>
<accession>A0ABP8C6G7</accession>
<dbReference type="Pfam" id="PF07980">
    <property type="entry name" value="SusD_RagB"/>
    <property type="match status" value="1"/>
</dbReference>
<dbReference type="Gene3D" id="1.25.40.390">
    <property type="match status" value="1"/>
</dbReference>
<evidence type="ECO:0000259" key="7">
    <source>
        <dbReference type="Pfam" id="PF07980"/>
    </source>
</evidence>
<evidence type="ECO:0000256" key="5">
    <source>
        <dbReference type="ARBA" id="ARBA00023237"/>
    </source>
</evidence>
<keyword evidence="4" id="KW-0472">Membrane</keyword>
<reference evidence="10" key="1">
    <citation type="journal article" date="2019" name="Int. J. Syst. Evol. Microbiol.">
        <title>The Global Catalogue of Microorganisms (GCM) 10K type strain sequencing project: providing services to taxonomists for standard genome sequencing and annotation.</title>
        <authorList>
            <consortium name="The Broad Institute Genomics Platform"/>
            <consortium name="The Broad Institute Genome Sequencing Center for Infectious Disease"/>
            <person name="Wu L."/>
            <person name="Ma J."/>
        </authorList>
    </citation>
    <scope>NUCLEOTIDE SEQUENCE [LARGE SCALE GENOMIC DNA]</scope>
    <source>
        <strain evidence="10">JCM 17630</strain>
    </source>
</reference>
<dbReference type="EMBL" id="BAABCA010000003">
    <property type="protein sequence ID" value="GAA4234601.1"/>
    <property type="molecule type" value="Genomic_DNA"/>
</dbReference>
<evidence type="ECO:0008006" key="11">
    <source>
        <dbReference type="Google" id="ProtNLM"/>
    </source>
</evidence>
<evidence type="ECO:0000313" key="10">
    <source>
        <dbReference type="Proteomes" id="UP001501496"/>
    </source>
</evidence>
<name>A0ABP8C6G7_9FLAO</name>
<evidence type="ECO:0000256" key="6">
    <source>
        <dbReference type="SAM" id="SignalP"/>
    </source>
</evidence>
<feature type="chain" id="PRO_5046104435" description="RagB/SusD family nutrient uptake outer membrane protein" evidence="6">
    <location>
        <begin position="21"/>
        <end position="516"/>
    </location>
</feature>
<comment type="caution">
    <text evidence="9">The sequence shown here is derived from an EMBL/GenBank/DDBJ whole genome shotgun (WGS) entry which is preliminary data.</text>
</comment>
<organism evidence="9 10">
    <name type="scientific">Postechiella marina</name>
    <dbReference type="NCBI Taxonomy" id="943941"/>
    <lineage>
        <taxon>Bacteria</taxon>
        <taxon>Pseudomonadati</taxon>
        <taxon>Bacteroidota</taxon>
        <taxon>Flavobacteriia</taxon>
        <taxon>Flavobacteriales</taxon>
        <taxon>Flavobacteriaceae</taxon>
        <taxon>Postechiella</taxon>
    </lineage>
</organism>
<dbReference type="RefSeq" id="WP_344787468.1">
    <property type="nucleotide sequence ID" value="NZ_BAABCA010000003.1"/>
</dbReference>
<gene>
    <name evidence="9" type="ORF">GCM10022291_14390</name>
</gene>
<proteinExistence type="inferred from homology"/>
<dbReference type="SUPFAM" id="SSF48452">
    <property type="entry name" value="TPR-like"/>
    <property type="match status" value="1"/>
</dbReference>
<evidence type="ECO:0000259" key="8">
    <source>
        <dbReference type="Pfam" id="PF14322"/>
    </source>
</evidence>
<feature type="domain" description="RagB/SusD" evidence="7">
    <location>
        <begin position="378"/>
        <end position="514"/>
    </location>
</feature>
<dbReference type="Pfam" id="PF14322">
    <property type="entry name" value="SusD-like_3"/>
    <property type="match status" value="1"/>
</dbReference>
<evidence type="ECO:0000256" key="1">
    <source>
        <dbReference type="ARBA" id="ARBA00004442"/>
    </source>
</evidence>
<evidence type="ECO:0000256" key="3">
    <source>
        <dbReference type="ARBA" id="ARBA00022729"/>
    </source>
</evidence>
<keyword evidence="10" id="KW-1185">Reference proteome</keyword>
<evidence type="ECO:0000256" key="2">
    <source>
        <dbReference type="ARBA" id="ARBA00006275"/>
    </source>
</evidence>
<comment type="subcellular location">
    <subcellularLocation>
        <location evidence="1">Cell outer membrane</location>
    </subcellularLocation>
</comment>
<feature type="domain" description="SusD-like N-terminal" evidence="8">
    <location>
        <begin position="22"/>
        <end position="230"/>
    </location>
</feature>
<protein>
    <recommendedName>
        <fullName evidence="11">RagB/SusD family nutrient uptake outer membrane protein</fullName>
    </recommendedName>
</protein>
<dbReference type="InterPro" id="IPR011990">
    <property type="entry name" value="TPR-like_helical_dom_sf"/>
</dbReference>